<proteinExistence type="predicted"/>
<dbReference type="AlphaFoldDB" id="W7DXR3"/>
<protein>
    <submittedName>
        <fullName evidence="2">Uncharacterized protein</fullName>
    </submittedName>
</protein>
<keyword evidence="1" id="KW-0812">Transmembrane</keyword>
<gene>
    <name evidence="2" type="ORF">COCVIDRAFT_115490</name>
</gene>
<evidence type="ECO:0000313" key="3">
    <source>
        <dbReference type="Proteomes" id="UP000054337"/>
    </source>
</evidence>
<feature type="non-terminal residue" evidence="2">
    <location>
        <position position="1"/>
    </location>
</feature>
<name>W7DXR3_BIPV3</name>
<reference evidence="2 3" key="1">
    <citation type="journal article" date="2013" name="PLoS Genet.">
        <title>Comparative genome structure, secondary metabolite, and effector coding capacity across Cochliobolus pathogens.</title>
        <authorList>
            <person name="Condon B.J."/>
            <person name="Leng Y."/>
            <person name="Wu D."/>
            <person name="Bushley K.E."/>
            <person name="Ohm R.A."/>
            <person name="Otillar R."/>
            <person name="Martin J."/>
            <person name="Schackwitz W."/>
            <person name="Grimwood J."/>
            <person name="MohdZainudin N."/>
            <person name="Xue C."/>
            <person name="Wang R."/>
            <person name="Manning V.A."/>
            <person name="Dhillon B."/>
            <person name="Tu Z.J."/>
            <person name="Steffenson B.J."/>
            <person name="Salamov A."/>
            <person name="Sun H."/>
            <person name="Lowry S."/>
            <person name="LaButti K."/>
            <person name="Han J."/>
            <person name="Copeland A."/>
            <person name="Lindquist E."/>
            <person name="Barry K."/>
            <person name="Schmutz J."/>
            <person name="Baker S.E."/>
            <person name="Ciuffetti L.M."/>
            <person name="Grigoriev I.V."/>
            <person name="Zhong S."/>
            <person name="Turgeon B.G."/>
        </authorList>
    </citation>
    <scope>NUCLEOTIDE SEQUENCE [LARGE SCALE GENOMIC DNA]</scope>
    <source>
        <strain evidence="2 3">FI3</strain>
    </source>
</reference>
<evidence type="ECO:0000313" key="2">
    <source>
        <dbReference type="EMBL" id="EUN20841.1"/>
    </source>
</evidence>
<dbReference type="HOGENOM" id="CLU_2596452_0_0_1"/>
<feature type="transmembrane region" description="Helical" evidence="1">
    <location>
        <begin position="14"/>
        <end position="33"/>
    </location>
</feature>
<sequence length="80" mass="8628">HCPPHPRFSLLSQFLDTTPLLAAADAAVVYCLVYRRCKKLSFHISSGKMAERSKALASGASREICVGSNPTLVNISFCSS</sequence>
<dbReference type="Proteomes" id="UP000054337">
    <property type="component" value="Unassembled WGS sequence"/>
</dbReference>
<evidence type="ECO:0000256" key="1">
    <source>
        <dbReference type="SAM" id="Phobius"/>
    </source>
</evidence>
<organism evidence="2 3">
    <name type="scientific">Bipolaris victoriae (strain FI3)</name>
    <name type="common">Victoria blight of oats agent</name>
    <name type="synonym">Cochliobolus victoriae</name>
    <dbReference type="NCBI Taxonomy" id="930091"/>
    <lineage>
        <taxon>Eukaryota</taxon>
        <taxon>Fungi</taxon>
        <taxon>Dikarya</taxon>
        <taxon>Ascomycota</taxon>
        <taxon>Pezizomycotina</taxon>
        <taxon>Dothideomycetes</taxon>
        <taxon>Pleosporomycetidae</taxon>
        <taxon>Pleosporales</taxon>
        <taxon>Pleosporineae</taxon>
        <taxon>Pleosporaceae</taxon>
        <taxon>Bipolaris</taxon>
    </lineage>
</organism>
<accession>W7DXR3</accession>
<keyword evidence="3" id="KW-1185">Reference proteome</keyword>
<keyword evidence="1" id="KW-0472">Membrane</keyword>
<keyword evidence="1" id="KW-1133">Transmembrane helix</keyword>
<dbReference type="GeneID" id="26250757"/>
<dbReference type="RefSeq" id="XP_014550415.1">
    <property type="nucleotide sequence ID" value="XM_014694929.1"/>
</dbReference>
<dbReference type="EMBL" id="KI968882">
    <property type="protein sequence ID" value="EUN20841.1"/>
    <property type="molecule type" value="Genomic_DNA"/>
</dbReference>